<dbReference type="PANTHER" id="PTHR43767:SF1">
    <property type="entry name" value="NONRIBOSOMAL PEPTIDE SYNTHASE PES1 (EUROFUNG)-RELATED"/>
    <property type="match status" value="1"/>
</dbReference>
<dbReference type="InterPro" id="IPR042099">
    <property type="entry name" value="ANL_N_sf"/>
</dbReference>
<dbReference type="InterPro" id="IPR025110">
    <property type="entry name" value="AMP-bd_C"/>
</dbReference>
<dbReference type="FunFam" id="3.30.300.30:FF:000008">
    <property type="entry name" value="2,3-dihydroxybenzoate-AMP ligase"/>
    <property type="match status" value="1"/>
</dbReference>
<evidence type="ECO:0000259" key="3">
    <source>
        <dbReference type="Pfam" id="PF00501"/>
    </source>
</evidence>
<proteinExistence type="inferred from homology"/>
<dbReference type="InterPro" id="IPR045851">
    <property type="entry name" value="AMP-bd_C_sf"/>
</dbReference>
<feature type="domain" description="AMP-dependent synthetase/ligase" evidence="3">
    <location>
        <begin position="18"/>
        <end position="362"/>
    </location>
</feature>
<gene>
    <name evidence="5" type="ORF">D7D52_08830</name>
</gene>
<feature type="domain" description="AMP-binding enzyme C-terminal" evidence="4">
    <location>
        <begin position="412"/>
        <end position="487"/>
    </location>
</feature>
<dbReference type="OrthoDB" id="9803968at2"/>
<accession>A0A386ZLW1</accession>
<dbReference type="Proteomes" id="UP000267164">
    <property type="component" value="Chromosome"/>
</dbReference>
<evidence type="ECO:0000256" key="2">
    <source>
        <dbReference type="ARBA" id="ARBA00022598"/>
    </source>
</evidence>
<dbReference type="Gene3D" id="3.30.300.30">
    <property type="match status" value="1"/>
</dbReference>
<dbReference type="Pfam" id="PF13193">
    <property type="entry name" value="AMP-binding_C"/>
    <property type="match status" value="1"/>
</dbReference>
<evidence type="ECO:0000256" key="1">
    <source>
        <dbReference type="ARBA" id="ARBA00006432"/>
    </source>
</evidence>
<organism evidence="5 6">
    <name type="scientific">Nocardia yunnanensis</name>
    <dbReference type="NCBI Taxonomy" id="2382165"/>
    <lineage>
        <taxon>Bacteria</taxon>
        <taxon>Bacillati</taxon>
        <taxon>Actinomycetota</taxon>
        <taxon>Actinomycetes</taxon>
        <taxon>Mycobacteriales</taxon>
        <taxon>Nocardiaceae</taxon>
        <taxon>Nocardia</taxon>
    </lineage>
</organism>
<keyword evidence="2 5" id="KW-0436">Ligase</keyword>
<name>A0A386ZLW1_9NOCA</name>
<evidence type="ECO:0000313" key="5">
    <source>
        <dbReference type="EMBL" id="AYF78852.1"/>
    </source>
</evidence>
<comment type="similarity">
    <text evidence="1">Belongs to the ATP-dependent AMP-binding enzyme family.</text>
</comment>
<protein>
    <submittedName>
        <fullName evidence="5">Long-chain-fatty-acid--CoA ligase</fullName>
    </submittedName>
</protein>
<dbReference type="KEGG" id="nyu:D7D52_08830"/>
<sequence>MGVRPATVADLARHHPDPAAIAVRCGDRALTYDELDRAADRFAAALRAAGLRPGARVAYLGLESVDYYATLLGCARAGTVLVPINFRLTPTEIDYILTDSGAAMLLSDAGQREALGELAIPVVLADDLPRWYGYYPDAAPGHAVRPGDAVVQLYTSGTTGLPKGVVLAHRSFFAVRDALADAGLDWIDWRPGDSGLIGIPGFHVGGLWWAIQGFAAGAAMVAMPRFDSGTAVRLVAELGVTTICVVPSMLRLMLDEPADPAALASVRKVVYGGSPIPEALLRTAIERLGCEFAQIYGLTETGNTAICLPPDAHRPGSPLLRAAGRAYPGFGVEIIDADGAVLPAGEVGEIRLRTPGHMLEYWRNPVATADTLRDGWIHTGDAGYLDGDGYLFLCDRLEDLIIVAGENIYPAEIENVLAAHPAVADAAVIGRPDERFGERVHAVIALRPDAVATARDLFEFCRDRLAAFKIPSRFDFVDRIPRNPSGKILRRELRDRH</sequence>
<dbReference type="EMBL" id="CP032568">
    <property type="protein sequence ID" value="AYF78852.1"/>
    <property type="molecule type" value="Genomic_DNA"/>
</dbReference>
<dbReference type="PANTHER" id="PTHR43767">
    <property type="entry name" value="LONG-CHAIN-FATTY-ACID--COA LIGASE"/>
    <property type="match status" value="1"/>
</dbReference>
<keyword evidence="6" id="KW-1185">Reference proteome</keyword>
<dbReference type="Pfam" id="PF00501">
    <property type="entry name" value="AMP-binding"/>
    <property type="match status" value="1"/>
</dbReference>
<dbReference type="GO" id="GO:0016878">
    <property type="term" value="F:acid-thiol ligase activity"/>
    <property type="evidence" value="ECO:0007669"/>
    <property type="project" value="UniProtKB-ARBA"/>
</dbReference>
<evidence type="ECO:0000313" key="6">
    <source>
        <dbReference type="Proteomes" id="UP000267164"/>
    </source>
</evidence>
<dbReference type="InterPro" id="IPR050237">
    <property type="entry name" value="ATP-dep_AMP-bd_enzyme"/>
</dbReference>
<dbReference type="Gene3D" id="3.40.50.12780">
    <property type="entry name" value="N-terminal domain of ligase-like"/>
    <property type="match status" value="1"/>
</dbReference>
<dbReference type="InterPro" id="IPR000873">
    <property type="entry name" value="AMP-dep_synth/lig_dom"/>
</dbReference>
<reference evidence="5 6" key="1">
    <citation type="submission" date="2018-09" db="EMBL/GenBank/DDBJ databases">
        <title>Nocardia yunnanensis sp. nov., an actinomycete isolated from a soil sample.</title>
        <authorList>
            <person name="Zhang J."/>
        </authorList>
    </citation>
    <scope>NUCLEOTIDE SEQUENCE [LARGE SCALE GENOMIC DNA]</scope>
    <source>
        <strain evidence="5 6">CFHS0054</strain>
    </source>
</reference>
<dbReference type="NCBIfam" id="NF004837">
    <property type="entry name" value="PRK06187.1"/>
    <property type="match status" value="1"/>
</dbReference>
<dbReference type="SUPFAM" id="SSF56801">
    <property type="entry name" value="Acetyl-CoA synthetase-like"/>
    <property type="match status" value="1"/>
</dbReference>
<dbReference type="AlphaFoldDB" id="A0A386ZLW1"/>
<evidence type="ECO:0000259" key="4">
    <source>
        <dbReference type="Pfam" id="PF13193"/>
    </source>
</evidence>